<organism evidence="2 3">
    <name type="scientific">Sorghum bicolor</name>
    <name type="common">Sorghum</name>
    <name type="synonym">Sorghum vulgare</name>
    <dbReference type="NCBI Taxonomy" id="4558"/>
    <lineage>
        <taxon>Eukaryota</taxon>
        <taxon>Viridiplantae</taxon>
        <taxon>Streptophyta</taxon>
        <taxon>Embryophyta</taxon>
        <taxon>Tracheophyta</taxon>
        <taxon>Spermatophyta</taxon>
        <taxon>Magnoliopsida</taxon>
        <taxon>Liliopsida</taxon>
        <taxon>Poales</taxon>
        <taxon>Poaceae</taxon>
        <taxon>PACMAD clade</taxon>
        <taxon>Panicoideae</taxon>
        <taxon>Andropogonodae</taxon>
        <taxon>Andropogoneae</taxon>
        <taxon>Sorghinae</taxon>
        <taxon>Sorghum</taxon>
    </lineage>
</organism>
<dbReference type="PANTHER" id="PTHR35545">
    <property type="entry name" value="F-BOX DOMAIN-CONTAINING PROTEIN"/>
    <property type="match status" value="1"/>
</dbReference>
<dbReference type="Gramene" id="KXG36836">
    <property type="protein sequence ID" value="KXG36836"/>
    <property type="gene ID" value="SORBI_3002G400300"/>
</dbReference>
<dbReference type="InterPro" id="IPR036047">
    <property type="entry name" value="F-box-like_dom_sf"/>
</dbReference>
<dbReference type="eggNOG" id="ENOG502R1GH">
    <property type="taxonomic scope" value="Eukaryota"/>
</dbReference>
<dbReference type="Proteomes" id="UP000000768">
    <property type="component" value="Chromosome 2"/>
</dbReference>
<evidence type="ECO:0000313" key="3">
    <source>
        <dbReference type="Proteomes" id="UP000000768"/>
    </source>
</evidence>
<gene>
    <name evidence="2" type="ORF">SORBI_3002G400300</name>
</gene>
<keyword evidence="3" id="KW-1185">Reference proteome</keyword>
<accession>A0A1B6QFY1</accession>
<dbReference type="OMA" id="CGWDDNY"/>
<reference evidence="2 3" key="1">
    <citation type="journal article" date="2009" name="Nature">
        <title>The Sorghum bicolor genome and the diversification of grasses.</title>
        <authorList>
            <person name="Paterson A.H."/>
            <person name="Bowers J.E."/>
            <person name="Bruggmann R."/>
            <person name="Dubchak I."/>
            <person name="Grimwood J."/>
            <person name="Gundlach H."/>
            <person name="Haberer G."/>
            <person name="Hellsten U."/>
            <person name="Mitros T."/>
            <person name="Poliakov A."/>
            <person name="Schmutz J."/>
            <person name="Spannagl M."/>
            <person name="Tang H."/>
            <person name="Wang X."/>
            <person name="Wicker T."/>
            <person name="Bharti A.K."/>
            <person name="Chapman J."/>
            <person name="Feltus F.A."/>
            <person name="Gowik U."/>
            <person name="Grigoriev I.V."/>
            <person name="Lyons E."/>
            <person name="Maher C.A."/>
            <person name="Martis M."/>
            <person name="Narechania A."/>
            <person name="Otillar R.P."/>
            <person name="Penning B.W."/>
            <person name="Salamov A.A."/>
            <person name="Wang Y."/>
            <person name="Zhang L."/>
            <person name="Carpita N.C."/>
            <person name="Freeling M."/>
            <person name="Gingle A.R."/>
            <person name="Hash C.T."/>
            <person name="Keller B."/>
            <person name="Klein P."/>
            <person name="Kresovich S."/>
            <person name="McCann M.C."/>
            <person name="Ming R."/>
            <person name="Peterson D.G."/>
            <person name="Mehboob-ur-Rahman"/>
            <person name="Ware D."/>
            <person name="Westhoff P."/>
            <person name="Mayer K.F."/>
            <person name="Messing J."/>
            <person name="Rokhsar D.S."/>
        </authorList>
    </citation>
    <scope>NUCLEOTIDE SEQUENCE [LARGE SCALE GENOMIC DNA]</scope>
    <source>
        <strain evidence="3">cv. BTx623</strain>
    </source>
</reference>
<dbReference type="OrthoDB" id="592278at2759"/>
<dbReference type="EMBL" id="CM000761">
    <property type="protein sequence ID" value="KXG36837.1"/>
    <property type="molecule type" value="Genomic_DNA"/>
</dbReference>
<evidence type="ECO:0000259" key="1">
    <source>
        <dbReference type="Pfam" id="PF23622"/>
    </source>
</evidence>
<dbReference type="EMBL" id="CM000761">
    <property type="protein sequence ID" value="KXG36836.1"/>
    <property type="molecule type" value="Genomic_DNA"/>
</dbReference>
<evidence type="ECO:0000313" key="2">
    <source>
        <dbReference type="EMBL" id="KXG36837.1"/>
    </source>
</evidence>
<dbReference type="Gramene" id="KXG36837">
    <property type="protein sequence ID" value="KXG36837"/>
    <property type="gene ID" value="SORBI_3002G400300"/>
</dbReference>
<dbReference type="Gene3D" id="3.80.10.10">
    <property type="entry name" value="Ribonuclease Inhibitor"/>
    <property type="match status" value="1"/>
</dbReference>
<dbReference type="PANTHER" id="PTHR35545:SF28">
    <property type="entry name" value="OS07G0645701 PROTEIN"/>
    <property type="match status" value="1"/>
</dbReference>
<dbReference type="SUPFAM" id="SSF81383">
    <property type="entry name" value="F-box domain"/>
    <property type="match status" value="1"/>
</dbReference>
<dbReference type="AlphaFoldDB" id="A0A1B6QFY1"/>
<reference evidence="3" key="3">
    <citation type="journal article" date="2018" name="Plant J.">
        <title>The Sorghum bicolor reference genome: improved assembly, gene annotations, a transcriptome atlas, and signatures of genome organization.</title>
        <authorList>
            <person name="McCormick R.F."/>
            <person name="Truong S.K."/>
            <person name="Sreedasyam A."/>
            <person name="Jenkins J."/>
            <person name="Shu S."/>
            <person name="Sims D."/>
            <person name="Kennedy M."/>
            <person name="Amirebrahimi M."/>
            <person name="Weers B.D."/>
            <person name="McKinley B."/>
            <person name="Mattison A."/>
            <person name="Morishige D.T."/>
            <person name="Grimwood J."/>
            <person name="Schmutz J."/>
            <person name="Mullet J.E."/>
        </authorList>
    </citation>
    <scope>NUCLEOTIDE SEQUENCE [LARGE SCALE GENOMIC DNA]</scope>
    <source>
        <strain evidence="3">cv. BTx623</strain>
    </source>
</reference>
<dbReference type="InParanoid" id="A0A1B6QFY1"/>
<reference evidence="2" key="2">
    <citation type="submission" date="2017-02" db="EMBL/GenBank/DDBJ databases">
        <title>WGS assembly of Sorghum bicolor.</title>
        <authorList>
            <person name="Paterson A."/>
            <person name="Mullet J."/>
            <person name="Bowers J."/>
            <person name="Bruggmann R."/>
            <person name="Dubchak I."/>
            <person name="Grimwood J."/>
            <person name="Gundlach H."/>
            <person name="Haberer G."/>
            <person name="Hellsten U."/>
            <person name="Mitros T."/>
            <person name="Poliakov A."/>
            <person name="Schmutz J."/>
            <person name="Spannagl M."/>
            <person name="Tang H."/>
            <person name="Wang X."/>
            <person name="Wicker T."/>
            <person name="Bharti A."/>
            <person name="Chapman J."/>
            <person name="Feltus F."/>
            <person name="Gowik U."/>
            <person name="Grigoriev I."/>
            <person name="Lyons E."/>
            <person name="Maher C."/>
            <person name="Martis M."/>
            <person name="Narechania A."/>
            <person name="Otillar R."/>
            <person name="Penning B."/>
            <person name="Salamov A."/>
            <person name="Wang Y."/>
            <person name="Zhang L."/>
            <person name="Carpita N."/>
            <person name="Freeling M."/>
            <person name="Gingle A."/>
            <person name="Hash C."/>
            <person name="Keller B."/>
            <person name="Klein P."/>
            <person name="Kresovich S."/>
            <person name="Mccann M."/>
            <person name="Ming R."/>
            <person name="Peterson D."/>
            <person name="Rahman M."/>
            <person name="Ware D."/>
            <person name="Westhoff P."/>
            <person name="Mayer K."/>
            <person name="Messing J."/>
            <person name="Sims D."/>
            <person name="Jenkins J."/>
            <person name="Shu S."/>
            <person name="Rokhsar D."/>
        </authorList>
    </citation>
    <scope>NUCLEOTIDE SEQUENCE</scope>
</reference>
<proteinExistence type="predicted"/>
<dbReference type="EMBL" id="CM000761">
    <property type="protein sequence ID" value="OQU90389.1"/>
    <property type="molecule type" value="Genomic_DNA"/>
</dbReference>
<dbReference type="Gramene" id="OQU90389">
    <property type="protein sequence ID" value="OQU90389"/>
    <property type="gene ID" value="SORBI_3002G400300"/>
</dbReference>
<dbReference type="InterPro" id="IPR032675">
    <property type="entry name" value="LRR_dom_sf"/>
</dbReference>
<name>A0A1B6QFY1_SORBI</name>
<dbReference type="SUPFAM" id="SSF52047">
    <property type="entry name" value="RNI-like"/>
    <property type="match status" value="1"/>
</dbReference>
<sequence>MESNNGRIEKAEDQDRLSSLTDDVLLSILGKVDIATAARTAVLSTRWKHLPWLLPELTIDAKNFLPSPLPNPIEAEHIDTAMASLTKAVRSFLAIRQCEATISSLQLKLYLVDNYSEIIGPLLSEVIVVGTVKDLDLAVLGKKEPEDCNDKDMLQQACSVDGFFRTYPGLLHCLTRLSLYNICFDERDMNHFLFDCCKQLRYLYLSNCDTGELPAWKIHAPDSNISVLELETCYLGKLDVLHLPKLERLHWDGWMCPNAPLSFGVVPALKELQLLSGAAVYFKGFNLSEVLRGTMIKNLTLNFQGEKLWMQPEGKQLCTVFNKLTKLCLHDIFVEFDLLWTIVLLEAAPSIEVFDLEIWEHPCTMGPEARGKTYGERTNPSWKLSEFTNGKEWLLKEVQITGFSPMDQQMTFIRAVMERAPNLRTLVLKDYSPCEDCEQMGVLPRSERLPAERVYPKDKEEQDMVVNQLIGHMACCHVDITFGV</sequence>
<dbReference type="FunCoup" id="A0A1B6QFY1">
    <property type="interactions" value="78"/>
</dbReference>
<protein>
    <recommendedName>
        <fullName evidence="1">At1g61320/AtMIF1 LRR domain-containing protein</fullName>
    </recommendedName>
</protein>
<dbReference type="Pfam" id="PF23622">
    <property type="entry name" value="LRR_At1g61320_AtMIF1"/>
    <property type="match status" value="1"/>
</dbReference>
<dbReference type="ExpressionAtlas" id="A0A1B6QFY1">
    <property type="expression patterns" value="baseline and differential"/>
</dbReference>
<feature type="domain" description="At1g61320/AtMIF1 LRR" evidence="1">
    <location>
        <begin position="169"/>
        <end position="438"/>
    </location>
</feature>
<dbReference type="InterPro" id="IPR055357">
    <property type="entry name" value="LRR_At1g61320_AtMIF1"/>
</dbReference>